<dbReference type="KEGG" id="vcn:VOLCADRAFT_95715"/>
<evidence type="ECO:0000256" key="1">
    <source>
        <dbReference type="SAM" id="MobiDB-lite"/>
    </source>
</evidence>
<dbReference type="GO" id="GO:0051879">
    <property type="term" value="F:Hsp90 protein binding"/>
    <property type="evidence" value="ECO:0007669"/>
    <property type="project" value="TreeGrafter"/>
</dbReference>
<feature type="compositionally biased region" description="Low complexity" evidence="1">
    <location>
        <begin position="584"/>
        <end position="611"/>
    </location>
</feature>
<name>D8U870_VOLCA</name>
<dbReference type="STRING" id="3068.D8U870"/>
<gene>
    <name evidence="2" type="ORF">VOLCADRAFT_95715</name>
</gene>
<feature type="compositionally biased region" description="Low complexity" evidence="1">
    <location>
        <begin position="561"/>
        <end position="577"/>
    </location>
</feature>
<feature type="region of interest" description="Disordered" evidence="1">
    <location>
        <begin position="775"/>
        <end position="805"/>
    </location>
</feature>
<feature type="region of interest" description="Disordered" evidence="1">
    <location>
        <begin position="77"/>
        <end position="105"/>
    </location>
</feature>
<dbReference type="GeneID" id="9621566"/>
<dbReference type="EMBL" id="GL378367">
    <property type="protein sequence ID" value="EFJ44089.1"/>
    <property type="molecule type" value="Genomic_DNA"/>
</dbReference>
<dbReference type="PANTHER" id="PTHR21207:SF2">
    <property type="entry name" value="PARKIN COREGULATED GENE PROTEIN"/>
    <property type="match status" value="1"/>
</dbReference>
<dbReference type="AlphaFoldDB" id="D8U870"/>
<dbReference type="Pfam" id="PF10274">
    <property type="entry name" value="ParcG"/>
    <property type="match status" value="1"/>
</dbReference>
<feature type="region of interest" description="Disordered" evidence="1">
    <location>
        <begin position="530"/>
        <end position="677"/>
    </location>
</feature>
<accession>D8U870</accession>
<dbReference type="OrthoDB" id="544617at2759"/>
<dbReference type="InterPro" id="IPR019399">
    <property type="entry name" value="Parkin_co-regulated_protein"/>
</dbReference>
<protein>
    <submittedName>
        <fullName evidence="2">Uncharacterized protein</fullName>
    </submittedName>
</protein>
<dbReference type="InParanoid" id="D8U870"/>
<organism evidence="3">
    <name type="scientific">Volvox carteri f. nagariensis</name>
    <dbReference type="NCBI Taxonomy" id="3068"/>
    <lineage>
        <taxon>Eukaryota</taxon>
        <taxon>Viridiplantae</taxon>
        <taxon>Chlorophyta</taxon>
        <taxon>core chlorophytes</taxon>
        <taxon>Chlorophyceae</taxon>
        <taxon>CS clade</taxon>
        <taxon>Chlamydomonadales</taxon>
        <taxon>Volvocaceae</taxon>
        <taxon>Volvox</taxon>
    </lineage>
</organism>
<dbReference type="RefSeq" id="XP_002954890.1">
    <property type="nucleotide sequence ID" value="XM_002954844.1"/>
</dbReference>
<dbReference type="PANTHER" id="PTHR21207">
    <property type="entry name" value="PARKIN COREGULATED GENE PROTEIN PARK2 COREGULATED"/>
    <property type="match status" value="1"/>
</dbReference>
<evidence type="ECO:0000313" key="3">
    <source>
        <dbReference type="Proteomes" id="UP000001058"/>
    </source>
</evidence>
<reference evidence="2 3" key="1">
    <citation type="journal article" date="2010" name="Science">
        <title>Genomic analysis of organismal complexity in the multicellular green alga Volvox carteri.</title>
        <authorList>
            <person name="Prochnik S.E."/>
            <person name="Umen J."/>
            <person name="Nedelcu A.M."/>
            <person name="Hallmann A."/>
            <person name="Miller S.M."/>
            <person name="Nishii I."/>
            <person name="Ferris P."/>
            <person name="Kuo A."/>
            <person name="Mitros T."/>
            <person name="Fritz-Laylin L.K."/>
            <person name="Hellsten U."/>
            <person name="Chapman J."/>
            <person name="Simakov O."/>
            <person name="Rensing S.A."/>
            <person name="Terry A."/>
            <person name="Pangilinan J."/>
            <person name="Kapitonov V."/>
            <person name="Jurka J."/>
            <person name="Salamov A."/>
            <person name="Shapiro H."/>
            <person name="Schmutz J."/>
            <person name="Grimwood J."/>
            <person name="Lindquist E."/>
            <person name="Lucas S."/>
            <person name="Grigoriev I.V."/>
            <person name="Schmitt R."/>
            <person name="Kirk D."/>
            <person name="Rokhsar D.S."/>
        </authorList>
    </citation>
    <scope>NUCLEOTIDE SEQUENCE [LARGE SCALE GENOMIC DNA]</scope>
    <source>
        <strain evidence="3">f. Nagariensis / Eve</strain>
    </source>
</reference>
<proteinExistence type="predicted"/>
<dbReference type="Proteomes" id="UP000001058">
    <property type="component" value="Unassembled WGS sequence"/>
</dbReference>
<dbReference type="GO" id="GO:0030544">
    <property type="term" value="F:Hsp70 protein binding"/>
    <property type="evidence" value="ECO:0007669"/>
    <property type="project" value="TreeGrafter"/>
</dbReference>
<keyword evidence="3" id="KW-1185">Reference proteome</keyword>
<feature type="compositionally biased region" description="Gly residues" evidence="1">
    <location>
        <begin position="659"/>
        <end position="672"/>
    </location>
</feature>
<evidence type="ECO:0000313" key="2">
    <source>
        <dbReference type="EMBL" id="EFJ44089.1"/>
    </source>
</evidence>
<sequence length="827" mass="84891">MAELLHYSKSGVQGPMANAPPAQHVRVNPHLAPFTPPWVPASPEPQADFAVDAGVRHKQVEGYVGASAAAAAALGDDQIGREKRRTPSGPAAPYQKAAAQRSAERAIRPWDPISGAGERAGAALLQVPGSNAGVAAFAAPDVPALFVPPPPSAVAAVAAAAGRVARGGQGQRAAAGAVSAAAGAPPRELWAAALFQQPPKYCTACRGGHDPAKVGNPEWQPYSPAVRLGNLQMLDTKFRRAMVKGQLCFRLSESLWDPVRWVVQPAVMPPVQFRQQLALAFDGVREGHEPFRFLASRAAEALLAAASTPVCGFGCRQAILASYDPPLPTLLHTLSRVLAVFRSHRSPLELPCPVCLPPTGSFSGSGAPHGSVSRACKVCGAPVYREWDRAAAREAAAAEPLVWGTPALAAAAAAAVAPAGNGAAGGGRSGKPGSAAAVAAGPSAAAADPSAVAATRLPGRMCQRYTLEALIEEVLGLLAAGGGEEVRRAIRSYVPGFTYYPPQDQPPCRTVEELLEESWKEAAVRQLNGDVRPRLRRPKSAPPPPTRRARWGPGPSPPGRPSTARSSGSRSQQQQQQQHDRQRQPAPGAVRSSAVVVVVSSATAVAAPGGSQPRGRREEGADGKTSPSPPPATTTAPSPAAGRRRGRQPATTTRRRQSEGGGDGEGDGGGNNSGLQQRKEEGDLLARWDGIEFRDVPYKWTRGGAPLVLEDGGGGGGSGGAKSTAAVLRISTPVPVFDSVHDPLYRMLLLQSPPDYSGCGRAWWRRTGVVALAPGSGGHSSGCETSEGPPPAGAPARGGGGGAGAAACVAVVGNPAVHGRSGGGARG</sequence>